<evidence type="ECO:0000256" key="3">
    <source>
        <dbReference type="ARBA" id="ARBA00023015"/>
    </source>
</evidence>
<protein>
    <recommendedName>
        <fullName evidence="8">Velvet domain-containing protein</fullName>
    </recommendedName>
</protein>
<dbReference type="GO" id="GO:0005634">
    <property type="term" value="C:nucleus"/>
    <property type="evidence" value="ECO:0007669"/>
    <property type="project" value="UniProtKB-SubCell"/>
</dbReference>
<name>A0A4U0XED4_9PEZI</name>
<feature type="region of interest" description="Disordered" evidence="7">
    <location>
        <begin position="1"/>
        <end position="29"/>
    </location>
</feature>
<dbReference type="OrthoDB" id="1746739at2759"/>
<evidence type="ECO:0000256" key="7">
    <source>
        <dbReference type="SAM" id="MobiDB-lite"/>
    </source>
</evidence>
<comment type="subcellular location">
    <subcellularLocation>
        <location evidence="1">Nucleus</location>
    </subcellularLocation>
</comment>
<dbReference type="GO" id="GO:0030435">
    <property type="term" value="P:sporulation resulting in formation of a cellular spore"/>
    <property type="evidence" value="ECO:0007669"/>
    <property type="project" value="UniProtKB-KW"/>
</dbReference>
<comment type="similarity">
    <text evidence="6">Belongs to the velvet family. VelB subfamily.</text>
</comment>
<organism evidence="9 10">
    <name type="scientific">Friedmanniomyces simplex</name>
    <dbReference type="NCBI Taxonomy" id="329884"/>
    <lineage>
        <taxon>Eukaryota</taxon>
        <taxon>Fungi</taxon>
        <taxon>Dikarya</taxon>
        <taxon>Ascomycota</taxon>
        <taxon>Pezizomycotina</taxon>
        <taxon>Dothideomycetes</taxon>
        <taxon>Dothideomycetidae</taxon>
        <taxon>Mycosphaerellales</taxon>
        <taxon>Teratosphaeriaceae</taxon>
        <taxon>Friedmanniomyces</taxon>
    </lineage>
</organism>
<evidence type="ECO:0000256" key="5">
    <source>
        <dbReference type="ARBA" id="ARBA00023242"/>
    </source>
</evidence>
<keyword evidence="2" id="KW-0749">Sporulation</keyword>
<dbReference type="Pfam" id="PF11754">
    <property type="entry name" value="Velvet"/>
    <property type="match status" value="1"/>
</dbReference>
<dbReference type="PROSITE" id="PS51821">
    <property type="entry name" value="VELVET"/>
    <property type="match status" value="1"/>
</dbReference>
<evidence type="ECO:0000256" key="4">
    <source>
        <dbReference type="ARBA" id="ARBA00023163"/>
    </source>
</evidence>
<feature type="compositionally biased region" description="Low complexity" evidence="7">
    <location>
        <begin position="16"/>
        <end position="29"/>
    </location>
</feature>
<comment type="caution">
    <text evidence="9">The sequence shown here is derived from an EMBL/GenBank/DDBJ whole genome shotgun (WGS) entry which is preliminary data.</text>
</comment>
<dbReference type="Gene3D" id="2.60.40.3960">
    <property type="entry name" value="Velvet domain"/>
    <property type="match status" value="2"/>
</dbReference>
<dbReference type="PANTHER" id="PTHR33572">
    <property type="entry name" value="SPORE DEVELOPMENT REGULATOR VOSA"/>
    <property type="match status" value="1"/>
</dbReference>
<dbReference type="InterPro" id="IPR037525">
    <property type="entry name" value="Velvet_dom"/>
</dbReference>
<evidence type="ECO:0000313" key="10">
    <source>
        <dbReference type="Proteomes" id="UP000309340"/>
    </source>
</evidence>
<dbReference type="PANTHER" id="PTHR33572:SF3">
    <property type="entry name" value="VELVET COMPLEX SUBUNIT B"/>
    <property type="match status" value="1"/>
</dbReference>
<keyword evidence="10" id="KW-1185">Reference proteome</keyword>
<evidence type="ECO:0000256" key="6">
    <source>
        <dbReference type="ARBA" id="ARBA00038045"/>
    </source>
</evidence>
<proteinExistence type="inferred from homology"/>
<keyword evidence="5" id="KW-0539">Nucleus</keyword>
<sequence length="431" mass="47045">MYQHPDQYGPPRDWITTHPQTQPQTQQQPLPSIQHMAGQHIAGPRMLPGMHGMNGANSYQPNPYMQQHQQQQYLPQQHIPQQQQQHHYGGHYPAAHLPPQMPPQMPQEYKPEPAVRPMELSHSGCNDQYRFTLLVSQQPQRARMCGFGDKDRRPITPPPCVRLLIHDLQGNEVDADSVNGSFFVLQVDLWNDKADREANIVRASNTASPSASISTATTTSFPPTPDRSAIGGMLYGTSGPSSLNGMPYGYSSAPMAAPLPQQQQQQQHHHHHQQPSQSMFTRNLIGSLTVNAAKLEDSSGKLGYWFVLQDLSVRTEGHFRLRMNFIDVGVVAGGGGGGAANANPNPKTTSNTNSSASSSGSGSATSLSLNKGRAPVLAHVFSNPFQVYSAKKFPGVIESTELSKAFARQGVKIPIRKGTKEGGGREEGDSD</sequence>
<evidence type="ECO:0000256" key="1">
    <source>
        <dbReference type="ARBA" id="ARBA00004123"/>
    </source>
</evidence>
<dbReference type="AlphaFoldDB" id="A0A4U0XED4"/>
<evidence type="ECO:0000259" key="8">
    <source>
        <dbReference type="PROSITE" id="PS51821"/>
    </source>
</evidence>
<dbReference type="EMBL" id="NAJQ01000200">
    <property type="protein sequence ID" value="TKA75220.1"/>
    <property type="molecule type" value="Genomic_DNA"/>
</dbReference>
<keyword evidence="3" id="KW-0805">Transcription regulation</keyword>
<evidence type="ECO:0000313" key="9">
    <source>
        <dbReference type="EMBL" id="TKA75220.1"/>
    </source>
</evidence>
<accession>A0A4U0XED4</accession>
<feature type="region of interest" description="Disordered" evidence="7">
    <location>
        <begin position="202"/>
        <end position="278"/>
    </location>
</feature>
<keyword evidence="4" id="KW-0804">Transcription</keyword>
<feature type="compositionally biased region" description="Low complexity" evidence="7">
    <location>
        <begin position="340"/>
        <end position="368"/>
    </location>
</feature>
<dbReference type="InterPro" id="IPR038491">
    <property type="entry name" value="Velvet_dom_sf"/>
</dbReference>
<feature type="compositionally biased region" description="Low complexity" evidence="7">
    <location>
        <begin position="203"/>
        <end position="221"/>
    </location>
</feature>
<evidence type="ECO:0000256" key="2">
    <source>
        <dbReference type="ARBA" id="ARBA00022969"/>
    </source>
</evidence>
<feature type="domain" description="Velvet" evidence="8">
    <location>
        <begin position="126"/>
        <end position="416"/>
    </location>
</feature>
<dbReference type="Proteomes" id="UP000309340">
    <property type="component" value="Unassembled WGS sequence"/>
</dbReference>
<reference evidence="9 10" key="1">
    <citation type="submission" date="2017-03" db="EMBL/GenBank/DDBJ databases">
        <title>Genomes of endolithic fungi from Antarctica.</title>
        <authorList>
            <person name="Coleine C."/>
            <person name="Masonjones S."/>
            <person name="Stajich J.E."/>
        </authorList>
    </citation>
    <scope>NUCLEOTIDE SEQUENCE [LARGE SCALE GENOMIC DNA]</scope>
    <source>
        <strain evidence="9 10">CCFEE 5184</strain>
    </source>
</reference>
<dbReference type="STRING" id="329884.A0A4U0XED4"/>
<gene>
    <name evidence="9" type="ORF">B0A55_05895</name>
</gene>
<dbReference type="InterPro" id="IPR021740">
    <property type="entry name" value="Velvet"/>
</dbReference>
<feature type="region of interest" description="Disordered" evidence="7">
    <location>
        <begin position="339"/>
        <end position="368"/>
    </location>
</feature>